<dbReference type="PROSITE" id="PS50225">
    <property type="entry name" value="SOCS"/>
    <property type="match status" value="1"/>
</dbReference>
<sequence length="599" mass="68564">MADNSRAGGAGSSNDIVEELCKAAENEHWSVVQKLLNEHTDIDVCTVKHVIALAASHNAWRLVVELFKIRLDHCPYQVIYNWILESLSTEHRSQFFAAVYKYYDVTIASNVFQCAIRARSVHSKVAREIVHLVNKSPVLPSSECTFDKLYQFFKTVQEFLCQELARDQLVVFISVLKEDGRVPCMYLAFFLAAVVGDWEFVTKCIDENSPQFDAGAKYVLYLAWESNALECVARIMQNTAGNIRWLNVFPRPREQRQAEITANSLDKQKMASFFGVCQEMKLYDAAMTICLLLKNVKGLVSVWRHMKAKKHPTGRWGRTLNDLTFMVCQLSWCVGLQMIAYIDEDEQYMFWTAVWDCMIKSGISSETMRAFLSQLVNHPLNKECLWECLFDTVQCNDAALLRRVFAIQNFSPAEFSSENKNLLYYIVRVIQEQIEALESCGMVFPRRRDGYPSDVRDLQDMLRVCIEAGVATHQVKNFTSARRASSFLVTFTVRGRLFEEAHLLYKAGAATNAEMYQLLTNLQLQLHLKNKGEDKLIDFIHDAATNPRSLQDLCRLSVSHQIGSCADRKQRALSLELPMFLINQVLLYDILYPEDCSSP</sequence>
<dbReference type="EMBL" id="JACVVK020000073">
    <property type="protein sequence ID" value="KAK7495651.1"/>
    <property type="molecule type" value="Genomic_DNA"/>
</dbReference>
<name>A0ABD0L8Q9_9CAEN</name>
<protein>
    <recommendedName>
        <fullName evidence="1">SOCS box domain-containing protein</fullName>
    </recommendedName>
</protein>
<feature type="domain" description="SOCS box" evidence="1">
    <location>
        <begin position="545"/>
        <end position="591"/>
    </location>
</feature>
<comment type="caution">
    <text evidence="2">The sequence shown here is derived from an EMBL/GenBank/DDBJ whole genome shotgun (WGS) entry which is preliminary data.</text>
</comment>
<keyword evidence="3" id="KW-1185">Reference proteome</keyword>
<accession>A0ABD0L8Q9</accession>
<dbReference type="AlphaFoldDB" id="A0ABD0L8Q9"/>
<dbReference type="Proteomes" id="UP001519460">
    <property type="component" value="Unassembled WGS sequence"/>
</dbReference>
<dbReference type="InterPro" id="IPR001496">
    <property type="entry name" value="SOCS_box"/>
</dbReference>
<organism evidence="2 3">
    <name type="scientific">Batillaria attramentaria</name>
    <dbReference type="NCBI Taxonomy" id="370345"/>
    <lineage>
        <taxon>Eukaryota</taxon>
        <taxon>Metazoa</taxon>
        <taxon>Spiralia</taxon>
        <taxon>Lophotrochozoa</taxon>
        <taxon>Mollusca</taxon>
        <taxon>Gastropoda</taxon>
        <taxon>Caenogastropoda</taxon>
        <taxon>Sorbeoconcha</taxon>
        <taxon>Cerithioidea</taxon>
        <taxon>Batillariidae</taxon>
        <taxon>Batillaria</taxon>
    </lineage>
</organism>
<gene>
    <name evidence="2" type="ORF">BaRGS_00013098</name>
</gene>
<evidence type="ECO:0000259" key="1">
    <source>
        <dbReference type="PROSITE" id="PS50225"/>
    </source>
</evidence>
<evidence type="ECO:0000313" key="3">
    <source>
        <dbReference type="Proteomes" id="UP001519460"/>
    </source>
</evidence>
<reference evidence="2 3" key="1">
    <citation type="journal article" date="2023" name="Sci. Data">
        <title>Genome assembly of the Korean intertidal mud-creeper Batillaria attramentaria.</title>
        <authorList>
            <person name="Patra A.K."/>
            <person name="Ho P.T."/>
            <person name="Jun S."/>
            <person name="Lee S.J."/>
            <person name="Kim Y."/>
            <person name="Won Y.J."/>
        </authorList>
    </citation>
    <scope>NUCLEOTIDE SEQUENCE [LARGE SCALE GENOMIC DNA]</scope>
    <source>
        <strain evidence="2">Wonlab-2016</strain>
    </source>
</reference>
<evidence type="ECO:0000313" key="2">
    <source>
        <dbReference type="EMBL" id="KAK7495651.1"/>
    </source>
</evidence>
<proteinExistence type="predicted"/>